<dbReference type="InterPro" id="IPR011251">
    <property type="entry name" value="Luciferase-like_dom"/>
</dbReference>
<evidence type="ECO:0000256" key="4">
    <source>
        <dbReference type="ARBA" id="ARBA00023033"/>
    </source>
</evidence>
<evidence type="ECO:0000259" key="5">
    <source>
        <dbReference type="Pfam" id="PF00296"/>
    </source>
</evidence>
<reference evidence="6 7" key="1">
    <citation type="submission" date="2022-08" db="EMBL/GenBank/DDBJ databases">
        <authorList>
            <person name="Li F."/>
        </authorList>
    </citation>
    <scope>NUCLEOTIDE SEQUENCE [LARGE SCALE GENOMIC DNA]</scope>
    <source>
        <strain evidence="6 7">10F1B-8-1</strain>
    </source>
</reference>
<feature type="domain" description="Luciferase-like" evidence="5">
    <location>
        <begin position="5"/>
        <end position="260"/>
    </location>
</feature>
<protein>
    <submittedName>
        <fullName evidence="6">TIGR03619 family F420-dependent LLM class oxidoreductase</fullName>
        <ecNumber evidence="6">1.-.-.-</ecNumber>
    </submittedName>
</protein>
<evidence type="ECO:0000313" key="6">
    <source>
        <dbReference type="EMBL" id="MCS0498895.1"/>
    </source>
</evidence>
<dbReference type="SUPFAM" id="SSF51679">
    <property type="entry name" value="Bacterial luciferase-like"/>
    <property type="match status" value="1"/>
</dbReference>
<evidence type="ECO:0000313" key="7">
    <source>
        <dbReference type="Proteomes" id="UP001205337"/>
    </source>
</evidence>
<dbReference type="InterPro" id="IPR019921">
    <property type="entry name" value="Lucif-like_OxRdtase_Rv2161c"/>
</dbReference>
<organism evidence="6 7">
    <name type="scientific">Protaetiibacter mangrovi</name>
    <dbReference type="NCBI Taxonomy" id="2970926"/>
    <lineage>
        <taxon>Bacteria</taxon>
        <taxon>Bacillati</taxon>
        <taxon>Actinomycetota</taxon>
        <taxon>Actinomycetes</taxon>
        <taxon>Micrococcales</taxon>
        <taxon>Microbacteriaceae</taxon>
        <taxon>Protaetiibacter</taxon>
    </lineage>
</organism>
<dbReference type="PANTHER" id="PTHR42847:SF4">
    <property type="entry name" value="ALKANESULFONATE MONOOXYGENASE-RELATED"/>
    <property type="match status" value="1"/>
</dbReference>
<evidence type="ECO:0000256" key="1">
    <source>
        <dbReference type="ARBA" id="ARBA00022630"/>
    </source>
</evidence>
<dbReference type="InterPro" id="IPR036661">
    <property type="entry name" value="Luciferase-like_sf"/>
</dbReference>
<dbReference type="InterPro" id="IPR050172">
    <property type="entry name" value="SsuD_RutA_monooxygenase"/>
</dbReference>
<comment type="caution">
    <text evidence="6">The sequence shown here is derived from an EMBL/GenBank/DDBJ whole genome shotgun (WGS) entry which is preliminary data.</text>
</comment>
<dbReference type="Pfam" id="PF00296">
    <property type="entry name" value="Bac_luciferase"/>
    <property type="match status" value="1"/>
</dbReference>
<dbReference type="NCBIfam" id="TIGR03619">
    <property type="entry name" value="F420_Rv2161c"/>
    <property type="match status" value="1"/>
</dbReference>
<dbReference type="EC" id="1.-.-.-" evidence="6"/>
<name>A0ABT1ZDX6_9MICO</name>
<dbReference type="Gene3D" id="3.20.20.30">
    <property type="entry name" value="Luciferase-like domain"/>
    <property type="match status" value="1"/>
</dbReference>
<evidence type="ECO:0000256" key="3">
    <source>
        <dbReference type="ARBA" id="ARBA00023002"/>
    </source>
</evidence>
<keyword evidence="3 6" id="KW-0560">Oxidoreductase</keyword>
<evidence type="ECO:0000256" key="2">
    <source>
        <dbReference type="ARBA" id="ARBA00022643"/>
    </source>
</evidence>
<keyword evidence="2" id="KW-0288">FMN</keyword>
<dbReference type="PANTHER" id="PTHR42847">
    <property type="entry name" value="ALKANESULFONATE MONOOXYGENASE"/>
    <property type="match status" value="1"/>
</dbReference>
<dbReference type="GO" id="GO:0016491">
    <property type="term" value="F:oxidoreductase activity"/>
    <property type="evidence" value="ECO:0007669"/>
    <property type="project" value="UniProtKB-KW"/>
</dbReference>
<sequence length="286" mass="30381">MKLGFVLPVEGEVATRAAVLDTARAAEACGADSVWTTDRILQPGAPPGGYPYSEDRGAIAFRTGRAWLEPIATMGLVAGVTERVRIGTNVLVVPYRHPVVLAQELATLDALSGGRILLGTGIGWMAEEFAALGVPRSERGARTDESIRLMRELWRSPDAVHFSGRFWTVDNMGLPARPARPGGPPILVGGNTEAAARRVVALGDGWLGADLTPAETTAFLARLRELGAEPGALELSMRIRVEPGEEDRGALRERLDAYAETGVDLLVVDVMNQPDPVAAVEVVCGA</sequence>
<keyword evidence="4" id="KW-0503">Monooxygenase</keyword>
<keyword evidence="1" id="KW-0285">Flavoprotein</keyword>
<accession>A0ABT1ZDX6</accession>
<dbReference type="Proteomes" id="UP001205337">
    <property type="component" value="Unassembled WGS sequence"/>
</dbReference>
<gene>
    <name evidence="6" type="ORF">NUH29_04940</name>
</gene>
<dbReference type="RefSeq" id="WP_258797911.1">
    <property type="nucleotide sequence ID" value="NZ_JANTHX010000005.1"/>
</dbReference>
<proteinExistence type="predicted"/>
<keyword evidence="7" id="KW-1185">Reference proteome</keyword>
<dbReference type="EMBL" id="JANTHX010000005">
    <property type="protein sequence ID" value="MCS0498895.1"/>
    <property type="molecule type" value="Genomic_DNA"/>
</dbReference>